<dbReference type="Proteomes" id="UP000573327">
    <property type="component" value="Unassembled WGS sequence"/>
</dbReference>
<evidence type="ECO:0000313" key="3">
    <source>
        <dbReference type="Proteomes" id="UP000573327"/>
    </source>
</evidence>
<evidence type="ECO:0000256" key="1">
    <source>
        <dbReference type="SAM" id="MobiDB-lite"/>
    </source>
</evidence>
<gene>
    <name evidence="2" type="ORF">F4556_003626</name>
</gene>
<dbReference type="AlphaFoldDB" id="A0A7W7WIB7"/>
<organism evidence="2 3">
    <name type="scientific">Kitasatospora gansuensis</name>
    <dbReference type="NCBI Taxonomy" id="258050"/>
    <lineage>
        <taxon>Bacteria</taxon>
        <taxon>Bacillati</taxon>
        <taxon>Actinomycetota</taxon>
        <taxon>Actinomycetes</taxon>
        <taxon>Kitasatosporales</taxon>
        <taxon>Streptomycetaceae</taxon>
        <taxon>Kitasatospora</taxon>
    </lineage>
</organism>
<evidence type="ECO:0000313" key="2">
    <source>
        <dbReference type="EMBL" id="MBB4948091.1"/>
    </source>
</evidence>
<dbReference type="EMBL" id="JACHJR010000001">
    <property type="protein sequence ID" value="MBB4948091.1"/>
    <property type="molecule type" value="Genomic_DNA"/>
</dbReference>
<protein>
    <submittedName>
        <fullName evidence="2">Uncharacterized protein</fullName>
    </submittedName>
</protein>
<feature type="region of interest" description="Disordered" evidence="1">
    <location>
        <begin position="1"/>
        <end position="30"/>
    </location>
</feature>
<proteinExistence type="predicted"/>
<reference evidence="2 3" key="1">
    <citation type="submission" date="2020-08" db="EMBL/GenBank/DDBJ databases">
        <title>Sequencing the genomes of 1000 actinobacteria strains.</title>
        <authorList>
            <person name="Klenk H.-P."/>
        </authorList>
    </citation>
    <scope>NUCLEOTIDE SEQUENCE [LARGE SCALE GENOMIC DNA]</scope>
    <source>
        <strain evidence="2 3">DSM 44786</strain>
    </source>
</reference>
<accession>A0A7W7WIB7</accession>
<comment type="caution">
    <text evidence="2">The sequence shown here is derived from an EMBL/GenBank/DDBJ whole genome shotgun (WGS) entry which is preliminary data.</text>
</comment>
<sequence length="30" mass="2975">MSDHTVNGGYGHEPAPAPQPTGAPSEGKGQ</sequence>
<name>A0A7W7WIB7_9ACTN</name>
<keyword evidence="3" id="KW-1185">Reference proteome</keyword>